<evidence type="ECO:0000313" key="4">
    <source>
        <dbReference type="Proteomes" id="UP001174997"/>
    </source>
</evidence>
<sequence>MPPRLPTPTDFSPFPLIQLHPPTPPESTTTFLIVLHGLGDNPVSFSNFPQSLNLPGTYAITLRGVNPLPQGLVPEPAPEDGCWFWGDELLLDPKTGELDQDPGFEKAKEVVLNQLIEGVLIKKLGWGWGDVMVFGYGQGGGLGLGVGSELRRRGGQGRVEEVIEGEGEGEDRGGRRELKGIVSVGGALPGSMVPTVSDREKVKTPTLVLCGEGGEVMDEEAEERLREEFENVKIVRWKGRRDDGMPRNREEVLPLMEFFAERLKHF</sequence>
<dbReference type="EMBL" id="JAULSY010000027">
    <property type="protein sequence ID" value="KAK0670813.1"/>
    <property type="molecule type" value="Genomic_DNA"/>
</dbReference>
<dbReference type="Pfam" id="PF02230">
    <property type="entry name" value="Abhydrolase_2"/>
    <property type="match status" value="1"/>
</dbReference>
<feature type="domain" description="Phospholipase/carboxylesterase/thioesterase" evidence="2">
    <location>
        <begin position="27"/>
        <end position="146"/>
    </location>
</feature>
<evidence type="ECO:0000259" key="2">
    <source>
        <dbReference type="Pfam" id="PF02230"/>
    </source>
</evidence>
<dbReference type="AlphaFoldDB" id="A0AA39ZGV2"/>
<dbReference type="PANTHER" id="PTHR10655">
    <property type="entry name" value="LYSOPHOSPHOLIPASE-RELATED"/>
    <property type="match status" value="1"/>
</dbReference>
<dbReference type="InterPro" id="IPR029058">
    <property type="entry name" value="AB_hydrolase_fold"/>
</dbReference>
<dbReference type="GO" id="GO:0052689">
    <property type="term" value="F:carboxylic ester hydrolase activity"/>
    <property type="evidence" value="ECO:0007669"/>
    <property type="project" value="TreeGrafter"/>
</dbReference>
<comment type="caution">
    <text evidence="3">The sequence shown here is derived from an EMBL/GenBank/DDBJ whole genome shotgun (WGS) entry which is preliminary data.</text>
</comment>
<comment type="similarity">
    <text evidence="1">Belongs to the AB hydrolase superfamily. AB hydrolase 2 family.</text>
</comment>
<proteinExistence type="inferred from homology"/>
<dbReference type="SUPFAM" id="SSF53474">
    <property type="entry name" value="alpha/beta-Hydrolases"/>
    <property type="match status" value="1"/>
</dbReference>
<dbReference type="Gene3D" id="3.40.50.1820">
    <property type="entry name" value="alpha/beta hydrolase"/>
    <property type="match status" value="1"/>
</dbReference>
<dbReference type="PANTHER" id="PTHR10655:SF67">
    <property type="entry name" value="PHOSPHOLIPASE_CARBOXYLESTERASE SUPERFAMILY (AFU_ORTHOLOGUE AFUA_5G09340)"/>
    <property type="match status" value="1"/>
</dbReference>
<keyword evidence="3" id="KW-0378">Hydrolase</keyword>
<protein>
    <submittedName>
        <fullName evidence="3">Alpha/Beta hydrolase protein</fullName>
    </submittedName>
</protein>
<name>A0AA39ZGV2_9PEZI</name>
<accession>A0AA39ZGV2</accession>
<dbReference type="GO" id="GO:0008474">
    <property type="term" value="F:palmitoyl-(protein) hydrolase activity"/>
    <property type="evidence" value="ECO:0007669"/>
    <property type="project" value="TreeGrafter"/>
</dbReference>
<dbReference type="InterPro" id="IPR003140">
    <property type="entry name" value="PLipase/COase/thioEstase"/>
</dbReference>
<dbReference type="GO" id="GO:0005737">
    <property type="term" value="C:cytoplasm"/>
    <property type="evidence" value="ECO:0007669"/>
    <property type="project" value="TreeGrafter"/>
</dbReference>
<dbReference type="InterPro" id="IPR050565">
    <property type="entry name" value="LYPA1-2/EST-like"/>
</dbReference>
<evidence type="ECO:0000256" key="1">
    <source>
        <dbReference type="ARBA" id="ARBA00006499"/>
    </source>
</evidence>
<dbReference type="Proteomes" id="UP001174997">
    <property type="component" value="Unassembled WGS sequence"/>
</dbReference>
<keyword evidence="4" id="KW-1185">Reference proteome</keyword>
<organism evidence="3 4">
    <name type="scientific">Cercophora samala</name>
    <dbReference type="NCBI Taxonomy" id="330535"/>
    <lineage>
        <taxon>Eukaryota</taxon>
        <taxon>Fungi</taxon>
        <taxon>Dikarya</taxon>
        <taxon>Ascomycota</taxon>
        <taxon>Pezizomycotina</taxon>
        <taxon>Sordariomycetes</taxon>
        <taxon>Sordariomycetidae</taxon>
        <taxon>Sordariales</taxon>
        <taxon>Lasiosphaeriaceae</taxon>
        <taxon>Cercophora</taxon>
    </lineage>
</organism>
<reference evidence="3" key="1">
    <citation type="submission" date="2023-06" db="EMBL/GenBank/DDBJ databases">
        <title>Genome-scale phylogeny and comparative genomics of the fungal order Sordariales.</title>
        <authorList>
            <consortium name="Lawrence Berkeley National Laboratory"/>
            <person name="Hensen N."/>
            <person name="Bonometti L."/>
            <person name="Westerberg I."/>
            <person name="Brannstrom I.O."/>
            <person name="Guillou S."/>
            <person name="Cros-Aarteil S."/>
            <person name="Calhoun S."/>
            <person name="Haridas S."/>
            <person name="Kuo A."/>
            <person name="Mondo S."/>
            <person name="Pangilinan J."/>
            <person name="Riley R."/>
            <person name="Labutti K."/>
            <person name="Andreopoulos B."/>
            <person name="Lipzen A."/>
            <person name="Chen C."/>
            <person name="Yanf M."/>
            <person name="Daum C."/>
            <person name="Ng V."/>
            <person name="Clum A."/>
            <person name="Steindorff A."/>
            <person name="Ohm R."/>
            <person name="Martin F."/>
            <person name="Silar P."/>
            <person name="Natvig D."/>
            <person name="Lalanne C."/>
            <person name="Gautier V."/>
            <person name="Ament-Velasquez S.L."/>
            <person name="Kruys A."/>
            <person name="Hutchinson M.I."/>
            <person name="Powell A.J."/>
            <person name="Barry K."/>
            <person name="Miller A.N."/>
            <person name="Grigoriev I.V."/>
            <person name="Debuchy R."/>
            <person name="Gladieux P."/>
            <person name="Thoren M.H."/>
            <person name="Johannesson H."/>
        </authorList>
    </citation>
    <scope>NUCLEOTIDE SEQUENCE</scope>
    <source>
        <strain evidence="3">CBS 307.81</strain>
    </source>
</reference>
<evidence type="ECO:0000313" key="3">
    <source>
        <dbReference type="EMBL" id="KAK0670813.1"/>
    </source>
</evidence>
<gene>
    <name evidence="3" type="ORF">QBC41DRAFT_372246</name>
</gene>